<dbReference type="Proteomes" id="UP001054252">
    <property type="component" value="Unassembled WGS sequence"/>
</dbReference>
<gene>
    <name evidence="2" type="ORF">SLEP1_g50558</name>
</gene>
<evidence type="ECO:0000313" key="3">
    <source>
        <dbReference type="Proteomes" id="UP001054252"/>
    </source>
</evidence>
<dbReference type="AlphaFoldDB" id="A0AAV5M1C2"/>
<dbReference type="EMBL" id="BPVZ01000167">
    <property type="protein sequence ID" value="GKV43243.1"/>
    <property type="molecule type" value="Genomic_DNA"/>
</dbReference>
<reference evidence="2 3" key="1">
    <citation type="journal article" date="2021" name="Commun. Biol.">
        <title>The genome of Shorea leprosula (Dipterocarpaceae) highlights the ecological relevance of drought in aseasonal tropical rainforests.</title>
        <authorList>
            <person name="Ng K.K.S."/>
            <person name="Kobayashi M.J."/>
            <person name="Fawcett J.A."/>
            <person name="Hatakeyama M."/>
            <person name="Paape T."/>
            <person name="Ng C.H."/>
            <person name="Ang C.C."/>
            <person name="Tnah L.H."/>
            <person name="Lee C.T."/>
            <person name="Nishiyama T."/>
            <person name="Sese J."/>
            <person name="O'Brien M.J."/>
            <person name="Copetti D."/>
            <person name="Mohd Noor M.I."/>
            <person name="Ong R.C."/>
            <person name="Putra M."/>
            <person name="Sireger I.Z."/>
            <person name="Indrioko S."/>
            <person name="Kosugi Y."/>
            <person name="Izuno A."/>
            <person name="Isagi Y."/>
            <person name="Lee S.L."/>
            <person name="Shimizu K.K."/>
        </authorList>
    </citation>
    <scope>NUCLEOTIDE SEQUENCE [LARGE SCALE GENOMIC DNA]</scope>
    <source>
        <strain evidence="2">214</strain>
    </source>
</reference>
<keyword evidence="3" id="KW-1185">Reference proteome</keyword>
<organism evidence="2 3">
    <name type="scientific">Rubroshorea leprosula</name>
    <dbReference type="NCBI Taxonomy" id="152421"/>
    <lineage>
        <taxon>Eukaryota</taxon>
        <taxon>Viridiplantae</taxon>
        <taxon>Streptophyta</taxon>
        <taxon>Embryophyta</taxon>
        <taxon>Tracheophyta</taxon>
        <taxon>Spermatophyta</taxon>
        <taxon>Magnoliopsida</taxon>
        <taxon>eudicotyledons</taxon>
        <taxon>Gunneridae</taxon>
        <taxon>Pentapetalae</taxon>
        <taxon>rosids</taxon>
        <taxon>malvids</taxon>
        <taxon>Malvales</taxon>
        <taxon>Dipterocarpaceae</taxon>
        <taxon>Rubroshorea</taxon>
    </lineage>
</organism>
<protein>
    <submittedName>
        <fullName evidence="2">Uncharacterized protein</fullName>
    </submittedName>
</protein>
<name>A0AAV5M1C2_9ROSI</name>
<feature type="signal peptide" evidence="1">
    <location>
        <begin position="1"/>
        <end position="31"/>
    </location>
</feature>
<proteinExistence type="predicted"/>
<comment type="caution">
    <text evidence="2">The sequence shown here is derived from an EMBL/GenBank/DDBJ whole genome shotgun (WGS) entry which is preliminary data.</text>
</comment>
<evidence type="ECO:0000313" key="2">
    <source>
        <dbReference type="EMBL" id="GKV43243.1"/>
    </source>
</evidence>
<sequence length="238" mass="26880">MGMLPQPIFSSAFVRIITIFSILLLLPPSYSDNDNTSENCHPLEFPWRNCEKDVPTIDVKPDGSFLLRPANPSDYPLTIASMNFEAFICPETPQNILLLPLLKFSETNKNLTLFYNCNSDPDELLTRNTTADCEPNDNNTAFHMNASELKRYNHSKCNTVEVTVNQAVFTEVQKGELTLLTAWGVWFHGVFNSSAFLCHKWEMLDEICRSLVRPPAPDPGMDYLCKTICFQFGVALTA</sequence>
<keyword evidence="1" id="KW-0732">Signal</keyword>
<evidence type="ECO:0000256" key="1">
    <source>
        <dbReference type="SAM" id="SignalP"/>
    </source>
</evidence>
<accession>A0AAV5M1C2</accession>
<feature type="chain" id="PRO_5043641211" evidence="1">
    <location>
        <begin position="32"/>
        <end position="238"/>
    </location>
</feature>